<sequence>MYGDELERYNVIISANPTYQRTNLSVNAKPINPATLRYNTKIHPVENKFHH</sequence>
<evidence type="ECO:0000313" key="1">
    <source>
        <dbReference type="EMBL" id="ERZ98949.1"/>
    </source>
</evidence>
<organism evidence="1">
    <name type="scientific">Rhizophagus irregularis (strain DAOM 181602 / DAOM 197198 / MUCL 43194)</name>
    <name type="common">Arbuscular mycorrhizal fungus</name>
    <name type="synonym">Glomus intraradices</name>
    <dbReference type="NCBI Taxonomy" id="747089"/>
    <lineage>
        <taxon>Eukaryota</taxon>
        <taxon>Fungi</taxon>
        <taxon>Fungi incertae sedis</taxon>
        <taxon>Mucoromycota</taxon>
        <taxon>Glomeromycotina</taxon>
        <taxon>Glomeromycetes</taxon>
        <taxon>Glomerales</taxon>
        <taxon>Glomeraceae</taxon>
        <taxon>Rhizophagus</taxon>
    </lineage>
</organism>
<proteinExistence type="predicted"/>
<reference evidence="1" key="1">
    <citation type="submission" date="2013-07" db="EMBL/GenBank/DDBJ databases">
        <title>The genome of an arbuscular mycorrhizal fungus provides insights into the evolution of the oldest plant symbiosis.</title>
        <authorList>
            <consortium name="DOE Joint Genome Institute"/>
            <person name="Tisserant E."/>
            <person name="Malbreil M."/>
            <person name="Kuo A."/>
            <person name="Kohler A."/>
            <person name="Symeonidi A."/>
            <person name="Balestrini R."/>
            <person name="Charron P."/>
            <person name="Duensing N."/>
            <person name="Frei-dit-Frey N."/>
            <person name="Gianinazzi-Pearson V."/>
            <person name="Gilbert B."/>
            <person name="Handa Y."/>
            <person name="Hijri M."/>
            <person name="Kaul R."/>
            <person name="Kawaguchi M."/>
            <person name="Krajinski F."/>
            <person name="Lammers P."/>
            <person name="Lapierre D."/>
            <person name="Masclaux F.G."/>
            <person name="Murat C."/>
            <person name="Morin E."/>
            <person name="Ndikumana S."/>
            <person name="Pagni M."/>
            <person name="Petitpierre D."/>
            <person name="Requena N."/>
            <person name="Rosikiewicz P."/>
            <person name="Riley R."/>
            <person name="Saito K."/>
            <person name="San Clemente H."/>
            <person name="Shapiro H."/>
            <person name="van Tuinen D."/>
            <person name="Becard G."/>
            <person name="Bonfante P."/>
            <person name="Paszkowski U."/>
            <person name="Shachar-Hill Y."/>
            <person name="Young J.P."/>
            <person name="Sanders I.R."/>
            <person name="Henrissat B."/>
            <person name="Rensing S.A."/>
            <person name="Grigoriev I.V."/>
            <person name="Corradi N."/>
            <person name="Roux C."/>
            <person name="Martin F."/>
        </authorList>
    </citation>
    <scope>NUCLEOTIDE SEQUENCE</scope>
    <source>
        <strain evidence="1">DAOM 197198</strain>
    </source>
</reference>
<dbReference type="EMBL" id="KI298373">
    <property type="protein sequence ID" value="ERZ98949.1"/>
    <property type="molecule type" value="Genomic_DNA"/>
</dbReference>
<name>U9SSP8_RHIID</name>
<dbReference type="HOGENOM" id="CLU_3107629_0_0_1"/>
<dbReference type="AlphaFoldDB" id="U9SSP8"/>
<gene>
    <name evidence="1" type="ORF">GLOINDRAFT_10031</name>
</gene>
<accession>U9SSP8</accession>
<protein>
    <submittedName>
        <fullName evidence="1">Uncharacterized protein</fullName>
    </submittedName>
</protein>